<protein>
    <submittedName>
        <fullName evidence="5">UDP-N-acetylglucosamine:LPS N-acetylglucosamine transferase</fullName>
    </submittedName>
</protein>
<reference evidence="5 6" key="1">
    <citation type="submission" date="2016-10" db="EMBL/GenBank/DDBJ databases">
        <authorList>
            <person name="de Groot N.N."/>
        </authorList>
    </citation>
    <scope>NUCLEOTIDE SEQUENCE [LARGE SCALE GENOMIC DNA]</scope>
    <source>
        <strain evidence="5 6">DSM 22024</strain>
    </source>
</reference>
<dbReference type="OrthoDB" id="9810950at2"/>
<dbReference type="Pfam" id="PF06925">
    <property type="entry name" value="MGDG_synth"/>
    <property type="match status" value="1"/>
</dbReference>
<evidence type="ECO:0000313" key="6">
    <source>
        <dbReference type="Proteomes" id="UP000198983"/>
    </source>
</evidence>
<keyword evidence="2" id="KW-0328">Glycosyltransferase</keyword>
<dbReference type="InterPro" id="IPR050519">
    <property type="entry name" value="Glycosyltransf_28_UgtP"/>
</dbReference>
<evidence type="ECO:0000256" key="3">
    <source>
        <dbReference type="ARBA" id="ARBA00022679"/>
    </source>
</evidence>
<dbReference type="Proteomes" id="UP000198983">
    <property type="component" value="Chromosome I"/>
</dbReference>
<organism evidence="5 6">
    <name type="scientific">Actinopolymorpha singaporensis</name>
    <dbReference type="NCBI Taxonomy" id="117157"/>
    <lineage>
        <taxon>Bacteria</taxon>
        <taxon>Bacillati</taxon>
        <taxon>Actinomycetota</taxon>
        <taxon>Actinomycetes</taxon>
        <taxon>Propionibacteriales</taxon>
        <taxon>Actinopolymorphaceae</taxon>
        <taxon>Actinopolymorpha</taxon>
    </lineage>
</organism>
<evidence type="ECO:0000256" key="2">
    <source>
        <dbReference type="ARBA" id="ARBA00022676"/>
    </source>
</evidence>
<dbReference type="Gene3D" id="3.40.50.2000">
    <property type="entry name" value="Glycogen Phosphorylase B"/>
    <property type="match status" value="2"/>
</dbReference>
<dbReference type="PANTHER" id="PTHR43025">
    <property type="entry name" value="MONOGALACTOSYLDIACYLGLYCEROL SYNTHASE"/>
    <property type="match status" value="1"/>
</dbReference>
<evidence type="ECO:0000259" key="4">
    <source>
        <dbReference type="Pfam" id="PF06925"/>
    </source>
</evidence>
<comment type="similarity">
    <text evidence="1">Belongs to the glycosyltransferase 28 family.</text>
</comment>
<accession>A0A1H1RAS6</accession>
<dbReference type="GO" id="GO:0016758">
    <property type="term" value="F:hexosyltransferase activity"/>
    <property type="evidence" value="ECO:0007669"/>
    <property type="project" value="InterPro"/>
</dbReference>
<gene>
    <name evidence="5" type="ORF">SAMN04489717_2339</name>
</gene>
<proteinExistence type="inferred from homology"/>
<dbReference type="STRING" id="117157.SAMN04489717_2339"/>
<dbReference type="GO" id="GO:0009247">
    <property type="term" value="P:glycolipid biosynthetic process"/>
    <property type="evidence" value="ECO:0007669"/>
    <property type="project" value="InterPro"/>
</dbReference>
<keyword evidence="3 5" id="KW-0808">Transferase</keyword>
<dbReference type="EMBL" id="LT629732">
    <property type="protein sequence ID" value="SDS32636.1"/>
    <property type="molecule type" value="Genomic_DNA"/>
</dbReference>
<feature type="domain" description="Diacylglycerol glucosyltransferase N-terminal" evidence="4">
    <location>
        <begin position="27"/>
        <end position="168"/>
    </location>
</feature>
<sequence>MSDPGVRPVAPDGPRLLIVSASMGGGHDQVAAEIARRLRERGHQVQLLDLLRLLPVGIGSAIRSGYAVTLRHAPGRYQRVYDRFADPDEARHLVEPLVRLLVPAARDAVRAADPDAVVTTFHLAATVVGRLRMDGILRAPALVVLTEFAPHALWLSPGNDAYLCLSPQGRELAAEHVGERAFWLGPLAPLTPGFLNKAAAGGGRIDGGDRPFVVLSTGAWGVATNLVLTVRALAESGRYSPLVLCGRNRRLLGHLDRATGPGHALGWRDDIAELLAGSYALVENSGGQTCTEAFGAGTPVVAHVPLPGHGLAAADHLTRVGAVTRTDDPHDLLAALDSLGPGAPARSHQIECARALFRPDSTDLLENLVKTT</sequence>
<name>A0A1H1RAS6_9ACTN</name>
<evidence type="ECO:0000256" key="1">
    <source>
        <dbReference type="ARBA" id="ARBA00006962"/>
    </source>
</evidence>
<evidence type="ECO:0000313" key="5">
    <source>
        <dbReference type="EMBL" id="SDS32636.1"/>
    </source>
</evidence>
<dbReference type="InterPro" id="IPR009695">
    <property type="entry name" value="Diacylglyc_glucosyltr_N"/>
</dbReference>
<keyword evidence="6" id="KW-1185">Reference proteome</keyword>
<dbReference type="AlphaFoldDB" id="A0A1H1RAS6"/>
<dbReference type="PANTHER" id="PTHR43025:SF3">
    <property type="entry name" value="MONOGALACTOSYLDIACYLGLYCEROL SYNTHASE 1, CHLOROPLASTIC"/>
    <property type="match status" value="1"/>
</dbReference>
<dbReference type="GO" id="GO:0016020">
    <property type="term" value="C:membrane"/>
    <property type="evidence" value="ECO:0007669"/>
    <property type="project" value="GOC"/>
</dbReference>
<dbReference type="SUPFAM" id="SSF53756">
    <property type="entry name" value="UDP-Glycosyltransferase/glycogen phosphorylase"/>
    <property type="match status" value="1"/>
</dbReference>